<dbReference type="SMART" id="SM01091">
    <property type="entry name" value="CorC_HlyC"/>
    <property type="match status" value="1"/>
</dbReference>
<feature type="domain" description="CBS" evidence="12">
    <location>
        <begin position="285"/>
        <end position="342"/>
    </location>
</feature>
<dbReference type="InterPro" id="IPR036318">
    <property type="entry name" value="FAD-bd_PCMH-like_sf"/>
</dbReference>
<keyword evidence="5" id="KW-0677">Repeat</keyword>
<evidence type="ECO:0000256" key="1">
    <source>
        <dbReference type="ARBA" id="ARBA00004651"/>
    </source>
</evidence>
<evidence type="ECO:0000256" key="11">
    <source>
        <dbReference type="SAM" id="Phobius"/>
    </source>
</evidence>
<dbReference type="SUPFAM" id="SSF56176">
    <property type="entry name" value="FAD-binding/transporter-associated domain-like"/>
    <property type="match status" value="1"/>
</dbReference>
<dbReference type="RefSeq" id="WP_390251259.1">
    <property type="nucleotide sequence ID" value="NZ_JBHSDT010000004.1"/>
</dbReference>
<comment type="subcellular location">
    <subcellularLocation>
        <location evidence="1">Cell membrane</location>
        <topology evidence="1">Multi-pass membrane protein</topology>
    </subcellularLocation>
</comment>
<dbReference type="EMBL" id="JBHSDT010000004">
    <property type="protein sequence ID" value="MFC4403069.1"/>
    <property type="molecule type" value="Genomic_DNA"/>
</dbReference>
<feature type="transmembrane region" description="Helical" evidence="11">
    <location>
        <begin position="6"/>
        <end position="28"/>
    </location>
</feature>
<dbReference type="InterPro" id="IPR046342">
    <property type="entry name" value="CBS_dom_sf"/>
</dbReference>
<keyword evidence="8 10" id="KW-0472">Membrane</keyword>
<keyword evidence="4 10" id="KW-0812">Transmembrane</keyword>
<evidence type="ECO:0000256" key="3">
    <source>
        <dbReference type="ARBA" id="ARBA00022475"/>
    </source>
</evidence>
<name>A0ABV8WUE0_9BACI</name>
<dbReference type="PROSITE" id="PS51846">
    <property type="entry name" value="CNNM"/>
    <property type="match status" value="1"/>
</dbReference>
<sequence length="444" mass="49742">MLLEISVLILLIFINAFFAASEISLVALNDNKVKRKAKQKDKKSIKLQALLSEPGRFLATIQIGITLAGFLASAFAADSFATPLAEWLIAIGVPLSASLLNTISVVLITILLSYFTLVIGELVPKQLALQKAETIAYGVVSPLTILFKISAPFVKILNLSTNLIVRLLGVDPHAKQEEANEEEIRMLVDIGGERGTIEQDEKQMIHNIFELNNKTVSDIMTHRTEISAIELGTSLTEIIDKINQKRFTRFPVYKENIDQIVGILHMKDMVPLLTDRGKDQSIEPILRKPYYVMESQPIDVAFQDMKKNNVHIAMVVDEYGGIDGLITIEDMIEEIVGEILSEHHLPGEQEETPLKQITANKYEVEGTTHLYLLEEAFHIQLPAEEFETVNGFLIHQLGYIPKINEYPTITYESVVFKVTEVSDLRIEKVHVALQKDVEGANDNE</sequence>
<gene>
    <name evidence="14" type="ORF">ACFOY7_08275</name>
</gene>
<proteinExistence type="inferred from homology"/>
<dbReference type="SUPFAM" id="SSF54631">
    <property type="entry name" value="CBS-domain pair"/>
    <property type="match status" value="1"/>
</dbReference>
<evidence type="ECO:0000256" key="6">
    <source>
        <dbReference type="ARBA" id="ARBA00022989"/>
    </source>
</evidence>
<feature type="transmembrane region" description="Helical" evidence="11">
    <location>
        <begin position="135"/>
        <end position="154"/>
    </location>
</feature>
<dbReference type="InterPro" id="IPR002550">
    <property type="entry name" value="CNNM"/>
</dbReference>
<evidence type="ECO:0000256" key="4">
    <source>
        <dbReference type="ARBA" id="ARBA00022692"/>
    </source>
</evidence>
<dbReference type="Pfam" id="PF00571">
    <property type="entry name" value="CBS"/>
    <property type="match status" value="2"/>
</dbReference>
<dbReference type="PANTHER" id="PTHR43099">
    <property type="entry name" value="UPF0053 PROTEIN YRKA"/>
    <property type="match status" value="1"/>
</dbReference>
<dbReference type="Pfam" id="PF03471">
    <property type="entry name" value="CorC_HlyC"/>
    <property type="match status" value="1"/>
</dbReference>
<feature type="transmembrane region" description="Helical" evidence="11">
    <location>
        <begin position="57"/>
        <end position="77"/>
    </location>
</feature>
<keyword evidence="6 10" id="KW-1133">Transmembrane helix</keyword>
<dbReference type="PANTHER" id="PTHR43099:SF5">
    <property type="entry name" value="HLYC_CORC FAMILY TRANSPORTER"/>
    <property type="match status" value="1"/>
</dbReference>
<feature type="domain" description="CNNM transmembrane" evidence="13">
    <location>
        <begin position="1"/>
        <end position="201"/>
    </location>
</feature>
<comment type="similarity">
    <text evidence="2">Belongs to the UPF0053 family.</text>
</comment>
<dbReference type="InterPro" id="IPR044751">
    <property type="entry name" value="Ion_transp-like_CBS"/>
</dbReference>
<dbReference type="CDD" id="cd04590">
    <property type="entry name" value="CBS_pair_CorC_HlyC_assoc"/>
    <property type="match status" value="1"/>
</dbReference>
<evidence type="ECO:0000256" key="5">
    <source>
        <dbReference type="ARBA" id="ARBA00022737"/>
    </source>
</evidence>
<evidence type="ECO:0000256" key="2">
    <source>
        <dbReference type="ARBA" id="ARBA00006337"/>
    </source>
</evidence>
<evidence type="ECO:0000259" key="13">
    <source>
        <dbReference type="PROSITE" id="PS51846"/>
    </source>
</evidence>
<keyword evidence="3" id="KW-1003">Cell membrane</keyword>
<evidence type="ECO:0000259" key="12">
    <source>
        <dbReference type="PROSITE" id="PS51371"/>
    </source>
</evidence>
<accession>A0ABV8WUE0</accession>
<dbReference type="InterPro" id="IPR000644">
    <property type="entry name" value="CBS_dom"/>
</dbReference>
<evidence type="ECO:0000313" key="14">
    <source>
        <dbReference type="EMBL" id="MFC4403069.1"/>
    </source>
</evidence>
<reference evidence="15" key="1">
    <citation type="journal article" date="2019" name="Int. J. Syst. Evol. Microbiol.">
        <title>The Global Catalogue of Microorganisms (GCM) 10K type strain sequencing project: providing services to taxonomists for standard genome sequencing and annotation.</title>
        <authorList>
            <consortium name="The Broad Institute Genomics Platform"/>
            <consortium name="The Broad Institute Genome Sequencing Center for Infectious Disease"/>
            <person name="Wu L."/>
            <person name="Ma J."/>
        </authorList>
    </citation>
    <scope>NUCLEOTIDE SEQUENCE [LARGE SCALE GENOMIC DNA]</scope>
    <source>
        <strain evidence="15">CCUG 37865</strain>
    </source>
</reference>
<keyword evidence="15" id="KW-1185">Reference proteome</keyword>
<dbReference type="SMART" id="SM00116">
    <property type="entry name" value="CBS"/>
    <property type="match status" value="2"/>
</dbReference>
<dbReference type="Pfam" id="PF01595">
    <property type="entry name" value="CNNM"/>
    <property type="match status" value="1"/>
</dbReference>
<organism evidence="14 15">
    <name type="scientific">Gracilibacillus xinjiangensis</name>
    <dbReference type="NCBI Taxonomy" id="1193282"/>
    <lineage>
        <taxon>Bacteria</taxon>
        <taxon>Bacillati</taxon>
        <taxon>Bacillota</taxon>
        <taxon>Bacilli</taxon>
        <taxon>Bacillales</taxon>
        <taxon>Bacillaceae</taxon>
        <taxon>Gracilibacillus</taxon>
    </lineage>
</organism>
<dbReference type="InterPro" id="IPR051676">
    <property type="entry name" value="UPF0053_domain"/>
</dbReference>
<evidence type="ECO:0000256" key="9">
    <source>
        <dbReference type="PROSITE-ProRule" id="PRU00703"/>
    </source>
</evidence>
<evidence type="ECO:0000256" key="7">
    <source>
        <dbReference type="ARBA" id="ARBA00023122"/>
    </source>
</evidence>
<keyword evidence="7 9" id="KW-0129">CBS domain</keyword>
<dbReference type="InterPro" id="IPR016169">
    <property type="entry name" value="FAD-bd_PCMH_sub2"/>
</dbReference>
<evidence type="ECO:0000256" key="8">
    <source>
        <dbReference type="ARBA" id="ARBA00023136"/>
    </source>
</evidence>
<feature type="domain" description="CBS" evidence="12">
    <location>
        <begin position="220"/>
        <end position="280"/>
    </location>
</feature>
<dbReference type="PROSITE" id="PS51371">
    <property type="entry name" value="CBS"/>
    <property type="match status" value="2"/>
</dbReference>
<feature type="transmembrane region" description="Helical" evidence="11">
    <location>
        <begin position="97"/>
        <end position="123"/>
    </location>
</feature>
<dbReference type="Gene3D" id="3.10.580.10">
    <property type="entry name" value="CBS-domain"/>
    <property type="match status" value="1"/>
</dbReference>
<dbReference type="InterPro" id="IPR005170">
    <property type="entry name" value="Transptr-assoc_dom"/>
</dbReference>
<evidence type="ECO:0000256" key="10">
    <source>
        <dbReference type="PROSITE-ProRule" id="PRU01193"/>
    </source>
</evidence>
<protein>
    <submittedName>
        <fullName evidence="14">Hemolysin family protein</fullName>
    </submittedName>
</protein>
<dbReference type="Proteomes" id="UP001595882">
    <property type="component" value="Unassembled WGS sequence"/>
</dbReference>
<dbReference type="Gene3D" id="3.30.465.10">
    <property type="match status" value="1"/>
</dbReference>
<evidence type="ECO:0000313" key="15">
    <source>
        <dbReference type="Proteomes" id="UP001595882"/>
    </source>
</evidence>
<comment type="caution">
    <text evidence="14">The sequence shown here is derived from an EMBL/GenBank/DDBJ whole genome shotgun (WGS) entry which is preliminary data.</text>
</comment>